<name>A0A0F9R690_9ZZZZ</name>
<gene>
    <name evidence="1" type="ORF">LCGC14_0615790</name>
</gene>
<proteinExistence type="predicted"/>
<organism evidence="1">
    <name type="scientific">marine sediment metagenome</name>
    <dbReference type="NCBI Taxonomy" id="412755"/>
    <lineage>
        <taxon>unclassified sequences</taxon>
        <taxon>metagenomes</taxon>
        <taxon>ecological metagenomes</taxon>
    </lineage>
</organism>
<dbReference type="AlphaFoldDB" id="A0A0F9R690"/>
<dbReference type="EMBL" id="LAZR01001033">
    <property type="protein sequence ID" value="KKN52105.1"/>
    <property type="molecule type" value="Genomic_DNA"/>
</dbReference>
<sequence length="129" mass="14174">MIQINDCRAIVNNKDLEFMPNTFRYTEGLGEQQMTAVSSGGGTSEQLYAEDVSTEISKVMMDVPVTVDTVKKVRAMKKNKNRNVIQAVAKNDEGEVLKTFTRAALLGDYEVAFGSDTVITLEFSSDPAV</sequence>
<evidence type="ECO:0000313" key="1">
    <source>
        <dbReference type="EMBL" id="KKN52105.1"/>
    </source>
</evidence>
<protein>
    <submittedName>
        <fullName evidence="1">Uncharacterized protein</fullName>
    </submittedName>
</protein>
<reference evidence="1" key="1">
    <citation type="journal article" date="2015" name="Nature">
        <title>Complex archaea that bridge the gap between prokaryotes and eukaryotes.</title>
        <authorList>
            <person name="Spang A."/>
            <person name="Saw J.H."/>
            <person name="Jorgensen S.L."/>
            <person name="Zaremba-Niedzwiedzka K."/>
            <person name="Martijn J."/>
            <person name="Lind A.E."/>
            <person name="van Eijk R."/>
            <person name="Schleper C."/>
            <person name="Guy L."/>
            <person name="Ettema T.J."/>
        </authorList>
    </citation>
    <scope>NUCLEOTIDE SEQUENCE</scope>
</reference>
<accession>A0A0F9R690</accession>
<comment type="caution">
    <text evidence="1">The sequence shown here is derived from an EMBL/GenBank/DDBJ whole genome shotgun (WGS) entry which is preliminary data.</text>
</comment>